<protein>
    <submittedName>
        <fullName evidence="1">Uncharacterized protein</fullName>
    </submittedName>
</protein>
<dbReference type="RefSeq" id="WP_145463379.1">
    <property type="nucleotide sequence ID" value="NZ_CP058237.1"/>
</dbReference>
<evidence type="ECO:0000313" key="1">
    <source>
        <dbReference type="EMBL" id="TVV26537.1"/>
    </source>
</evidence>
<accession>A0A9Q8JFW8</accession>
<proteinExistence type="predicted"/>
<dbReference type="AlphaFoldDB" id="A0A9Q8JFW8"/>
<organism evidence="1 2">
    <name type="scientific">Weissella cibaria</name>
    <dbReference type="NCBI Taxonomy" id="137591"/>
    <lineage>
        <taxon>Bacteria</taxon>
        <taxon>Bacillati</taxon>
        <taxon>Bacillota</taxon>
        <taxon>Bacilli</taxon>
        <taxon>Lactobacillales</taxon>
        <taxon>Lactobacillaceae</taxon>
        <taxon>Weissella</taxon>
    </lineage>
</organism>
<sequence>MKNFWKVNMTFKKSCSAKILNSLLCLVSFVAALRRGILCLFDNHHWTLYHYATIIDTPKYQRTSRLLQQARLVSGAFKNRQHAAWPALFRKAHTDLEALGGITCPAEWRPRHSVAEFLNKGVGYQPGLLLVR</sequence>
<gene>
    <name evidence="1" type="ORF">FO435_00760</name>
</gene>
<name>A0A9Q8JFW8_9LACO</name>
<reference evidence="1 2" key="1">
    <citation type="submission" date="2019-07" db="EMBL/GenBank/DDBJ databases">
        <title>Genome sequence of Weissella cibaria GK1.</title>
        <authorList>
            <person name="Choi H.-J."/>
        </authorList>
    </citation>
    <scope>NUCLEOTIDE SEQUENCE [LARGE SCALE GENOMIC DNA]</scope>
    <source>
        <strain evidence="1 2">GK1</strain>
    </source>
</reference>
<dbReference type="Proteomes" id="UP000320012">
    <property type="component" value="Unassembled WGS sequence"/>
</dbReference>
<evidence type="ECO:0000313" key="2">
    <source>
        <dbReference type="Proteomes" id="UP000320012"/>
    </source>
</evidence>
<comment type="caution">
    <text evidence="1">The sequence shown here is derived from an EMBL/GenBank/DDBJ whole genome shotgun (WGS) entry which is preliminary data.</text>
</comment>
<dbReference type="EMBL" id="VNHC01000002">
    <property type="protein sequence ID" value="TVV26537.1"/>
    <property type="molecule type" value="Genomic_DNA"/>
</dbReference>